<evidence type="ECO:0000313" key="2">
    <source>
        <dbReference type="Proteomes" id="UP000233551"/>
    </source>
</evidence>
<dbReference type="AlphaFoldDB" id="A0A2I0IVS0"/>
<name>A0A2I0IVS0_PUNGR</name>
<organism evidence="1 2">
    <name type="scientific">Punica granatum</name>
    <name type="common">Pomegranate</name>
    <dbReference type="NCBI Taxonomy" id="22663"/>
    <lineage>
        <taxon>Eukaryota</taxon>
        <taxon>Viridiplantae</taxon>
        <taxon>Streptophyta</taxon>
        <taxon>Embryophyta</taxon>
        <taxon>Tracheophyta</taxon>
        <taxon>Spermatophyta</taxon>
        <taxon>Magnoliopsida</taxon>
        <taxon>eudicotyledons</taxon>
        <taxon>Gunneridae</taxon>
        <taxon>Pentapetalae</taxon>
        <taxon>rosids</taxon>
        <taxon>malvids</taxon>
        <taxon>Myrtales</taxon>
        <taxon>Lythraceae</taxon>
        <taxon>Punica</taxon>
    </lineage>
</organism>
<dbReference type="EMBL" id="PGOL01002435">
    <property type="protein sequence ID" value="PKI48084.1"/>
    <property type="molecule type" value="Genomic_DNA"/>
</dbReference>
<sequence>MLSSLPSAAEEDPVPGLASVELPVGDEESVFVVEVLEATGKEDIVVVVGVDKVPCDESVAVPALALRPMLGPLSSQRSFKLSQLLASAPCNASNTKASARKSTNNDLMGFDDILLEFLFA</sequence>
<proteinExistence type="predicted"/>
<reference evidence="1 2" key="1">
    <citation type="submission" date="2017-11" db="EMBL/GenBank/DDBJ databases">
        <title>De-novo sequencing of pomegranate (Punica granatum L.) genome.</title>
        <authorList>
            <person name="Akparov Z."/>
            <person name="Amiraslanov A."/>
            <person name="Hajiyeva S."/>
            <person name="Abbasov M."/>
            <person name="Kaur K."/>
            <person name="Hamwieh A."/>
            <person name="Solovyev V."/>
            <person name="Salamov A."/>
            <person name="Braich B."/>
            <person name="Kosarev P."/>
            <person name="Mahmoud A."/>
            <person name="Hajiyev E."/>
            <person name="Babayeva S."/>
            <person name="Izzatullayeva V."/>
            <person name="Mammadov A."/>
            <person name="Mammadov A."/>
            <person name="Sharifova S."/>
            <person name="Ojaghi J."/>
            <person name="Eynullazada K."/>
            <person name="Bayramov B."/>
            <person name="Abdulazimova A."/>
            <person name="Shahmuradov I."/>
        </authorList>
    </citation>
    <scope>NUCLEOTIDE SEQUENCE [LARGE SCALE GENOMIC DNA]</scope>
    <source>
        <strain evidence="2">cv. AG2017</strain>
        <tissue evidence="1">Leaf</tissue>
    </source>
</reference>
<protein>
    <submittedName>
        <fullName evidence="1">Uncharacterized protein</fullName>
    </submittedName>
</protein>
<comment type="caution">
    <text evidence="1">The sequence shown here is derived from an EMBL/GenBank/DDBJ whole genome shotgun (WGS) entry which is preliminary data.</text>
</comment>
<evidence type="ECO:0000313" key="1">
    <source>
        <dbReference type="EMBL" id="PKI48084.1"/>
    </source>
</evidence>
<gene>
    <name evidence="1" type="ORF">CRG98_031528</name>
</gene>
<keyword evidence="2" id="KW-1185">Reference proteome</keyword>
<dbReference type="Proteomes" id="UP000233551">
    <property type="component" value="Unassembled WGS sequence"/>
</dbReference>
<accession>A0A2I0IVS0</accession>